<gene>
    <name evidence="1" type="ORF">SCALOS_LOCUS9634</name>
</gene>
<evidence type="ECO:0000313" key="1">
    <source>
        <dbReference type="EMBL" id="CAG8678379.1"/>
    </source>
</evidence>
<sequence>TQDITQIIKTYIVNSFFDSYIINVNKDLNKEQYVSTRIKWNKLVEMKKDIQSAE</sequence>
<keyword evidence="2" id="KW-1185">Reference proteome</keyword>
<proteinExistence type="predicted"/>
<evidence type="ECO:0000313" key="2">
    <source>
        <dbReference type="Proteomes" id="UP000789860"/>
    </source>
</evidence>
<feature type="non-terminal residue" evidence="1">
    <location>
        <position position="54"/>
    </location>
</feature>
<organism evidence="1 2">
    <name type="scientific">Scutellospora calospora</name>
    <dbReference type="NCBI Taxonomy" id="85575"/>
    <lineage>
        <taxon>Eukaryota</taxon>
        <taxon>Fungi</taxon>
        <taxon>Fungi incertae sedis</taxon>
        <taxon>Mucoromycota</taxon>
        <taxon>Glomeromycotina</taxon>
        <taxon>Glomeromycetes</taxon>
        <taxon>Diversisporales</taxon>
        <taxon>Gigasporaceae</taxon>
        <taxon>Scutellospora</taxon>
    </lineage>
</organism>
<protein>
    <submittedName>
        <fullName evidence="1">9049_t:CDS:1</fullName>
    </submittedName>
</protein>
<reference evidence="1" key="1">
    <citation type="submission" date="2021-06" db="EMBL/GenBank/DDBJ databases">
        <authorList>
            <person name="Kallberg Y."/>
            <person name="Tangrot J."/>
            <person name="Rosling A."/>
        </authorList>
    </citation>
    <scope>NUCLEOTIDE SEQUENCE</scope>
    <source>
        <strain evidence="1">AU212A</strain>
    </source>
</reference>
<feature type="non-terminal residue" evidence="1">
    <location>
        <position position="1"/>
    </location>
</feature>
<name>A0ACA9NWB5_9GLOM</name>
<comment type="caution">
    <text evidence="1">The sequence shown here is derived from an EMBL/GenBank/DDBJ whole genome shotgun (WGS) entry which is preliminary data.</text>
</comment>
<dbReference type="EMBL" id="CAJVPM010030983">
    <property type="protein sequence ID" value="CAG8678379.1"/>
    <property type="molecule type" value="Genomic_DNA"/>
</dbReference>
<dbReference type="Proteomes" id="UP000789860">
    <property type="component" value="Unassembled WGS sequence"/>
</dbReference>
<accession>A0ACA9NWB5</accession>